<comment type="caution">
    <text evidence="1">The sequence shown here is derived from an EMBL/GenBank/DDBJ whole genome shotgun (WGS) entry which is preliminary data.</text>
</comment>
<gene>
    <name evidence="1" type="ORF">OJ997_25645</name>
</gene>
<proteinExistence type="predicted"/>
<dbReference type="RefSeq" id="WP_270028132.1">
    <property type="nucleotide sequence ID" value="NZ_JAPDDP010000059.1"/>
</dbReference>
<name>A0A9X3NC35_9ACTN</name>
<dbReference type="AlphaFoldDB" id="A0A9X3NC35"/>
<sequence>MLICAAAPAAAQGACGDGAPPAARLEPAVLADEWVQSSLRPPRVRMRLEGTVSADRPVEAWFRYGTHGLGRRTPRQCVGPGENVPATAVVPLKTPVDLLIIQLVVSDGMRVVETEVLTSAHFQPKGLPPGY</sequence>
<organism evidence="1 2">
    <name type="scientific">Solirubrobacter phytolaccae</name>
    <dbReference type="NCBI Taxonomy" id="1404360"/>
    <lineage>
        <taxon>Bacteria</taxon>
        <taxon>Bacillati</taxon>
        <taxon>Actinomycetota</taxon>
        <taxon>Thermoleophilia</taxon>
        <taxon>Solirubrobacterales</taxon>
        <taxon>Solirubrobacteraceae</taxon>
        <taxon>Solirubrobacter</taxon>
    </lineage>
</organism>
<protein>
    <submittedName>
        <fullName evidence="1">Uncharacterized protein</fullName>
    </submittedName>
</protein>
<dbReference type="EMBL" id="JAPDDP010000059">
    <property type="protein sequence ID" value="MDA0183718.1"/>
    <property type="molecule type" value="Genomic_DNA"/>
</dbReference>
<evidence type="ECO:0000313" key="1">
    <source>
        <dbReference type="EMBL" id="MDA0183718.1"/>
    </source>
</evidence>
<evidence type="ECO:0000313" key="2">
    <source>
        <dbReference type="Proteomes" id="UP001147653"/>
    </source>
</evidence>
<reference evidence="1" key="1">
    <citation type="submission" date="2022-10" db="EMBL/GenBank/DDBJ databases">
        <title>The WGS of Solirubrobacter phytolaccae KCTC 29190.</title>
        <authorList>
            <person name="Jiang Z."/>
        </authorList>
    </citation>
    <scope>NUCLEOTIDE SEQUENCE</scope>
    <source>
        <strain evidence="1">KCTC 29190</strain>
    </source>
</reference>
<dbReference type="Proteomes" id="UP001147653">
    <property type="component" value="Unassembled WGS sequence"/>
</dbReference>
<accession>A0A9X3NC35</accession>
<keyword evidence="2" id="KW-1185">Reference proteome</keyword>